<evidence type="ECO:0000256" key="1">
    <source>
        <dbReference type="SAM" id="SignalP"/>
    </source>
</evidence>
<dbReference type="Proteomes" id="UP000448292">
    <property type="component" value="Unassembled WGS sequence"/>
</dbReference>
<accession>A0A7M3MJP6</accession>
<dbReference type="EMBL" id="QMIE01000001">
    <property type="protein sequence ID" value="TVM19788.1"/>
    <property type="molecule type" value="Genomic_DNA"/>
</dbReference>
<dbReference type="RefSeq" id="WP_144301250.1">
    <property type="nucleotide sequence ID" value="NZ_QMIE01000001.1"/>
</dbReference>
<dbReference type="PANTHER" id="PTHR34406">
    <property type="entry name" value="PROTEIN YCEI"/>
    <property type="match status" value="1"/>
</dbReference>
<evidence type="ECO:0000313" key="3">
    <source>
        <dbReference type="EMBL" id="TVM19788.1"/>
    </source>
</evidence>
<evidence type="ECO:0000259" key="2">
    <source>
        <dbReference type="SMART" id="SM00867"/>
    </source>
</evidence>
<feature type="chain" id="PRO_5029908009" evidence="1">
    <location>
        <begin position="24"/>
        <end position="193"/>
    </location>
</feature>
<evidence type="ECO:0000313" key="4">
    <source>
        <dbReference type="Proteomes" id="UP000448292"/>
    </source>
</evidence>
<dbReference type="Gene3D" id="2.40.128.110">
    <property type="entry name" value="Lipid/polyisoprenoid-binding, YceI-like"/>
    <property type="match status" value="1"/>
</dbReference>
<dbReference type="PANTHER" id="PTHR34406:SF1">
    <property type="entry name" value="PROTEIN YCEI"/>
    <property type="match status" value="1"/>
</dbReference>
<dbReference type="AlphaFoldDB" id="A0A7M3MJP6"/>
<dbReference type="InterPro" id="IPR036761">
    <property type="entry name" value="TTHA0802/YceI-like_sf"/>
</dbReference>
<proteinExistence type="predicted"/>
<protein>
    <submittedName>
        <fullName evidence="3">Polyisoprenoid-binding protein</fullName>
    </submittedName>
</protein>
<comment type="caution">
    <text evidence="3">The sequence shown here is derived from an EMBL/GenBank/DDBJ whole genome shotgun (WGS) entry which is preliminary data.</text>
</comment>
<dbReference type="SMART" id="SM00867">
    <property type="entry name" value="YceI"/>
    <property type="match status" value="1"/>
</dbReference>
<dbReference type="Pfam" id="PF04264">
    <property type="entry name" value="YceI"/>
    <property type="match status" value="1"/>
</dbReference>
<feature type="domain" description="Lipid/polyisoprenoid-binding YceI-like" evidence="2">
    <location>
        <begin position="25"/>
        <end position="192"/>
    </location>
</feature>
<organism evidence="3 4">
    <name type="scientific">Oceanidesulfovibrio indonesiensis</name>
    <dbReference type="NCBI Taxonomy" id="54767"/>
    <lineage>
        <taxon>Bacteria</taxon>
        <taxon>Pseudomonadati</taxon>
        <taxon>Thermodesulfobacteriota</taxon>
        <taxon>Desulfovibrionia</taxon>
        <taxon>Desulfovibrionales</taxon>
        <taxon>Desulfovibrionaceae</taxon>
        <taxon>Oceanidesulfovibrio</taxon>
    </lineage>
</organism>
<gene>
    <name evidence="3" type="ORF">DPQ33_00695</name>
</gene>
<dbReference type="OrthoDB" id="9811006at2"/>
<keyword evidence="1" id="KW-0732">Signal</keyword>
<dbReference type="InterPro" id="IPR007372">
    <property type="entry name" value="Lipid/polyisoprenoid-bd_YceI"/>
</dbReference>
<sequence length="193" mass="21583">MRTVTSILAALMLTLAIPATSMAKVWEFDMAHSNVYFSIKHIFSTARGYFADFSGTIDLDPEDITSGSIEMTVKTESVDTRITKRDNHLRSDDFFSAARYPEMTFVSSSIRHEEGDTYMVSGTLTIKDVSRDVEVPMIFHGVKKHPALDKQVLGIDFDFTVDRMEYGVGTGKFLEMGLVGKDVDVLVTLEMTD</sequence>
<dbReference type="SUPFAM" id="SSF101874">
    <property type="entry name" value="YceI-like"/>
    <property type="match status" value="1"/>
</dbReference>
<reference evidence="3 4" key="1">
    <citation type="submission" date="2018-06" db="EMBL/GenBank/DDBJ databases">
        <title>Complete genome of Desulfovibrio indonesiensis P37SLT.</title>
        <authorList>
            <person name="Crispim J.S."/>
            <person name="Vidigal P.M.P."/>
            <person name="Silva L.C.F."/>
            <person name="Laguardia C.N."/>
            <person name="Araujo L.C."/>
            <person name="Dias R.S."/>
            <person name="Sousa M.P."/>
            <person name="Paula S.O."/>
            <person name="Silva C."/>
        </authorList>
    </citation>
    <scope>NUCLEOTIDE SEQUENCE [LARGE SCALE GENOMIC DNA]</scope>
    <source>
        <strain evidence="3 4">P37SLT</strain>
    </source>
</reference>
<keyword evidence="4" id="KW-1185">Reference proteome</keyword>
<name>A0A7M3MJP6_9BACT</name>
<feature type="signal peptide" evidence="1">
    <location>
        <begin position="1"/>
        <end position="23"/>
    </location>
</feature>